<comment type="caution">
    <text evidence="2">The sequence shown here is derived from an EMBL/GenBank/DDBJ whole genome shotgun (WGS) entry which is preliminary data.</text>
</comment>
<dbReference type="PANTHER" id="PTHR34555">
    <property type="entry name" value="INTEGRAL MEMBRANE HEMOLYSIN-III-LIKE PROTEIN"/>
    <property type="match status" value="1"/>
</dbReference>
<accession>A0AAV0E8K6</accession>
<evidence type="ECO:0000313" key="3">
    <source>
        <dbReference type="EMBL" id="CAH9148858.1"/>
    </source>
</evidence>
<evidence type="ECO:0000313" key="4">
    <source>
        <dbReference type="Proteomes" id="UP001152523"/>
    </source>
</evidence>
<keyword evidence="4" id="KW-1185">Reference proteome</keyword>
<dbReference type="EMBL" id="CAMAPF010001274">
    <property type="protein sequence ID" value="CAH9148858.1"/>
    <property type="molecule type" value="Genomic_DNA"/>
</dbReference>
<protein>
    <submittedName>
        <fullName evidence="2">Uncharacterized protein</fullName>
    </submittedName>
</protein>
<dbReference type="AlphaFoldDB" id="A0AAV0E8K6"/>
<feature type="region of interest" description="Disordered" evidence="1">
    <location>
        <begin position="265"/>
        <end position="287"/>
    </location>
</feature>
<evidence type="ECO:0000313" key="2">
    <source>
        <dbReference type="EMBL" id="CAH9117531.1"/>
    </source>
</evidence>
<proteinExistence type="predicted"/>
<dbReference type="PANTHER" id="PTHR34555:SF7">
    <property type="entry name" value="DUF3741 DOMAIN-CONTAINING PROTEIN"/>
    <property type="match status" value="1"/>
</dbReference>
<dbReference type="GO" id="GO:0006355">
    <property type="term" value="P:regulation of DNA-templated transcription"/>
    <property type="evidence" value="ECO:0007669"/>
    <property type="project" value="InterPro"/>
</dbReference>
<name>A0AAV0E8K6_9ASTE</name>
<dbReference type="GO" id="GO:0070176">
    <property type="term" value="C:DRM complex"/>
    <property type="evidence" value="ECO:0007669"/>
    <property type="project" value="InterPro"/>
</dbReference>
<organism evidence="2 4">
    <name type="scientific">Cuscuta epithymum</name>
    <dbReference type="NCBI Taxonomy" id="186058"/>
    <lineage>
        <taxon>Eukaryota</taxon>
        <taxon>Viridiplantae</taxon>
        <taxon>Streptophyta</taxon>
        <taxon>Embryophyta</taxon>
        <taxon>Tracheophyta</taxon>
        <taxon>Spermatophyta</taxon>
        <taxon>Magnoliopsida</taxon>
        <taxon>eudicotyledons</taxon>
        <taxon>Gunneridae</taxon>
        <taxon>Pentapetalae</taxon>
        <taxon>asterids</taxon>
        <taxon>lamiids</taxon>
        <taxon>Solanales</taxon>
        <taxon>Convolvulaceae</taxon>
        <taxon>Cuscuteae</taxon>
        <taxon>Cuscuta</taxon>
        <taxon>Cuscuta subgen. Cuscuta</taxon>
    </lineage>
</organism>
<dbReference type="Proteomes" id="UP001152523">
    <property type="component" value="Unassembled WGS sequence"/>
</dbReference>
<reference evidence="2" key="1">
    <citation type="submission" date="2022-07" db="EMBL/GenBank/DDBJ databases">
        <authorList>
            <person name="Macas J."/>
            <person name="Novak P."/>
            <person name="Neumann P."/>
        </authorList>
    </citation>
    <scope>NUCLEOTIDE SEQUENCE</scope>
</reference>
<sequence>MVNSQLSNGVTGRGSGKTLLDKQLAGATKKTALKDLQNQNGRQLTKLGDSSLILGKKLGADGTRVCGSKRLTPESPSSPVCHMSLASNGASEHIINARRRFELELGRGRVQNDLDKYVDLIPPKRNDVHQMPNQSKENNISDASITMPYNNITYSQSRAQVSLSDGKANTAPLFERADSAHKFISDNSHSVEFKVADDQLRTERFARLHKLLKKCDESSYCDYTQMLLRLSPSELSRHAVDLEKRAIQLVIDEGKEINRGKMLNILRKSPPDSTPLQTAQLLQPKHE</sequence>
<dbReference type="InterPro" id="IPR018737">
    <property type="entry name" value="DREAM_LIN52"/>
</dbReference>
<evidence type="ECO:0000256" key="1">
    <source>
        <dbReference type="SAM" id="MobiDB-lite"/>
    </source>
</evidence>
<gene>
    <name evidence="2" type="ORF">CEPIT_LOCUS21921</name>
    <name evidence="3" type="ORF">CEPIT_LOCUS44830</name>
</gene>
<dbReference type="Pfam" id="PF10044">
    <property type="entry name" value="LIN52"/>
    <property type="match status" value="1"/>
</dbReference>
<dbReference type="EMBL" id="CAMAPF010000439">
    <property type="protein sequence ID" value="CAH9117531.1"/>
    <property type="molecule type" value="Genomic_DNA"/>
</dbReference>